<comment type="catalytic activity">
    <reaction evidence="9 10">
        <text>L-cysteinyl-[protein] + hexadecanoyl-CoA = S-hexadecanoyl-L-cysteinyl-[protein] + CoA</text>
        <dbReference type="Rhea" id="RHEA:36683"/>
        <dbReference type="Rhea" id="RHEA-COMP:10131"/>
        <dbReference type="Rhea" id="RHEA-COMP:11032"/>
        <dbReference type="ChEBI" id="CHEBI:29950"/>
        <dbReference type="ChEBI" id="CHEBI:57287"/>
        <dbReference type="ChEBI" id="CHEBI:57379"/>
        <dbReference type="ChEBI" id="CHEBI:74151"/>
        <dbReference type="EC" id="2.3.1.225"/>
    </reaction>
</comment>
<dbReference type="VEuPathDB" id="FungiDB:SJAG_00895"/>
<keyword evidence="2 10" id="KW-0808">Transferase</keyword>
<keyword evidence="4 10" id="KW-1133">Transmembrane helix</keyword>
<feature type="transmembrane region" description="Helical" evidence="10">
    <location>
        <begin position="6"/>
        <end position="24"/>
    </location>
</feature>
<dbReference type="InterPro" id="IPR001594">
    <property type="entry name" value="Palmitoyltrfase_DHHC"/>
</dbReference>
<dbReference type="GO" id="GO:0005783">
    <property type="term" value="C:endoplasmic reticulum"/>
    <property type="evidence" value="ECO:0000318"/>
    <property type="project" value="GO_Central"/>
</dbReference>
<evidence type="ECO:0000313" key="13">
    <source>
        <dbReference type="JaponicusDB" id="SJAG_00895"/>
    </source>
</evidence>
<protein>
    <recommendedName>
        <fullName evidence="10">Palmitoyltransferase</fullName>
        <ecNumber evidence="10">2.3.1.225</ecNumber>
    </recommendedName>
</protein>
<evidence type="ECO:0000256" key="8">
    <source>
        <dbReference type="ARBA" id="ARBA00023315"/>
    </source>
</evidence>
<dbReference type="OrthoDB" id="9909019at2759"/>
<dbReference type="GO" id="GO:0005794">
    <property type="term" value="C:Golgi apparatus"/>
    <property type="evidence" value="ECO:0000318"/>
    <property type="project" value="GO_Central"/>
</dbReference>
<proteinExistence type="inferred from homology"/>
<evidence type="ECO:0000256" key="2">
    <source>
        <dbReference type="ARBA" id="ARBA00022679"/>
    </source>
</evidence>
<comment type="similarity">
    <text evidence="10">Belongs to the DHHC palmitoyltransferase family.</text>
</comment>
<keyword evidence="8 10" id="KW-0012">Acyltransferase</keyword>
<dbReference type="AlphaFoldDB" id="B6JWX0"/>
<evidence type="ECO:0000313" key="12">
    <source>
        <dbReference type="EMBL" id="EEB05871.1"/>
    </source>
</evidence>
<accession>B6JWX0</accession>
<evidence type="ECO:0000256" key="10">
    <source>
        <dbReference type="RuleBase" id="RU079119"/>
    </source>
</evidence>
<evidence type="ECO:0000256" key="3">
    <source>
        <dbReference type="ARBA" id="ARBA00022692"/>
    </source>
</evidence>
<dbReference type="InterPro" id="IPR039859">
    <property type="entry name" value="PFA4/ZDH16/20/ERF2-like"/>
</dbReference>
<organism evidence="12 14">
    <name type="scientific">Schizosaccharomyces japonicus (strain yFS275 / FY16936)</name>
    <name type="common">Fission yeast</name>
    <dbReference type="NCBI Taxonomy" id="402676"/>
    <lineage>
        <taxon>Eukaryota</taxon>
        <taxon>Fungi</taxon>
        <taxon>Dikarya</taxon>
        <taxon>Ascomycota</taxon>
        <taxon>Taphrinomycotina</taxon>
        <taxon>Schizosaccharomycetes</taxon>
        <taxon>Schizosaccharomycetales</taxon>
        <taxon>Schizosaccharomycetaceae</taxon>
        <taxon>Schizosaccharomyces</taxon>
    </lineage>
</organism>
<dbReference type="eggNOG" id="KOG1312">
    <property type="taxonomic scope" value="Eukaryota"/>
</dbReference>
<feature type="transmembrane region" description="Helical" evidence="10">
    <location>
        <begin position="108"/>
        <end position="128"/>
    </location>
</feature>
<dbReference type="GO" id="GO:0019706">
    <property type="term" value="F:protein-cysteine S-palmitoyltransferase activity"/>
    <property type="evidence" value="ECO:0000318"/>
    <property type="project" value="GO_Central"/>
</dbReference>
<evidence type="ECO:0000256" key="4">
    <source>
        <dbReference type="ARBA" id="ARBA00022989"/>
    </source>
</evidence>
<sequence length="347" mass="40512">MTSLQIYVICCLSFSAFLFVILFGQIPAFHHGPIGWLNRLLLVHIPHLFSVLDQNLFRGILTRVFRRVHNYLWNERNPLVIVFYLTLLVAGAYAFFHNGQEITSQWGFFTWTYILICLSLPCISLFLASTSNPGRITEQNWVQAFRKYPFDNCIFFPQTCSTCKFVRPARSKHCRLCGYCVSRFDHHCIWINNCVGEKNARYFLFFLFSTCQGLVQGCFITGKYVYVRRNRDIALIPSLWNSIRLHRAMGCMFLMSFLISPIVIAFLAFELWLIYTGMTTNESQKWQDIKHLVEDRKLYREVVNGKQRLYLLEDAPPNAELLTSMSQVDNIYDKGFKQNLYSVLTGN</sequence>
<evidence type="ECO:0000256" key="9">
    <source>
        <dbReference type="ARBA" id="ARBA00048048"/>
    </source>
</evidence>
<evidence type="ECO:0000259" key="11">
    <source>
        <dbReference type="Pfam" id="PF01529"/>
    </source>
</evidence>
<dbReference type="PANTHER" id="PTHR22883">
    <property type="entry name" value="ZINC FINGER DHHC DOMAIN CONTAINING PROTEIN"/>
    <property type="match status" value="1"/>
</dbReference>
<keyword evidence="14" id="KW-1185">Reference proteome</keyword>
<dbReference type="PANTHER" id="PTHR22883:SF488">
    <property type="entry name" value="PALMITOYLTRANSFERASE"/>
    <property type="match status" value="1"/>
</dbReference>
<dbReference type="PROSITE" id="PS50216">
    <property type="entry name" value="DHHC"/>
    <property type="match status" value="1"/>
</dbReference>
<evidence type="ECO:0000256" key="5">
    <source>
        <dbReference type="ARBA" id="ARBA00023136"/>
    </source>
</evidence>
<dbReference type="STRING" id="402676.B6JWX0"/>
<dbReference type="Proteomes" id="UP000001744">
    <property type="component" value="Unassembled WGS sequence"/>
</dbReference>
<dbReference type="JaponicusDB" id="SJAG_00895">
    <property type="gene designation" value="swf1"/>
</dbReference>
<name>B6JWX0_SCHJY</name>
<dbReference type="Pfam" id="PF01529">
    <property type="entry name" value="DHHC"/>
    <property type="match status" value="1"/>
</dbReference>
<keyword evidence="3 10" id="KW-0812">Transmembrane</keyword>
<evidence type="ECO:0000256" key="1">
    <source>
        <dbReference type="ARBA" id="ARBA00004141"/>
    </source>
</evidence>
<dbReference type="HOGENOM" id="CLU_042181_0_0_1"/>
<evidence type="ECO:0000256" key="6">
    <source>
        <dbReference type="ARBA" id="ARBA00023139"/>
    </source>
</evidence>
<evidence type="ECO:0000256" key="7">
    <source>
        <dbReference type="ARBA" id="ARBA00023288"/>
    </source>
</evidence>
<feature type="domain" description="Palmitoyltransferase DHHC" evidence="11">
    <location>
        <begin position="157"/>
        <end position="287"/>
    </location>
</feature>
<dbReference type="GO" id="GO:0016020">
    <property type="term" value="C:membrane"/>
    <property type="evidence" value="ECO:0007669"/>
    <property type="project" value="UniProtKB-SubCell"/>
</dbReference>
<dbReference type="OMA" id="HIYLIWA"/>
<dbReference type="GeneID" id="7051987"/>
<comment type="subcellular location">
    <subcellularLocation>
        <location evidence="1">Membrane</location>
        <topology evidence="1">Multi-pass membrane protein</topology>
    </subcellularLocation>
</comment>
<dbReference type="RefSeq" id="XP_002172164.1">
    <property type="nucleotide sequence ID" value="XM_002172128.2"/>
</dbReference>
<evidence type="ECO:0000313" key="14">
    <source>
        <dbReference type="Proteomes" id="UP000001744"/>
    </source>
</evidence>
<dbReference type="GO" id="GO:0006612">
    <property type="term" value="P:protein targeting to membrane"/>
    <property type="evidence" value="ECO:0000318"/>
    <property type="project" value="GO_Central"/>
</dbReference>
<feature type="transmembrane region" description="Helical" evidence="10">
    <location>
        <begin position="77"/>
        <end position="96"/>
    </location>
</feature>
<dbReference type="EMBL" id="KE651166">
    <property type="protein sequence ID" value="EEB05871.1"/>
    <property type="molecule type" value="Genomic_DNA"/>
</dbReference>
<dbReference type="EC" id="2.3.1.225" evidence="10"/>
<comment type="domain">
    <text evidence="10">The DHHC domain is required for palmitoyltransferase activity.</text>
</comment>
<gene>
    <name evidence="13" type="primary">swf1</name>
    <name evidence="12" type="ORF">SJAG_00895</name>
</gene>
<keyword evidence="5 10" id="KW-0472">Membrane</keyword>
<feature type="transmembrane region" description="Helical" evidence="10">
    <location>
        <begin position="202"/>
        <end position="227"/>
    </location>
</feature>
<keyword evidence="7" id="KW-0449">Lipoprotein</keyword>
<keyword evidence="6" id="KW-0564">Palmitate</keyword>
<reference evidence="12 14" key="1">
    <citation type="journal article" date="2011" name="Science">
        <title>Comparative functional genomics of the fission yeasts.</title>
        <authorList>
            <person name="Rhind N."/>
            <person name="Chen Z."/>
            <person name="Yassour M."/>
            <person name="Thompson D.A."/>
            <person name="Haas B.J."/>
            <person name="Habib N."/>
            <person name="Wapinski I."/>
            <person name="Roy S."/>
            <person name="Lin M.F."/>
            <person name="Heiman D.I."/>
            <person name="Young S.K."/>
            <person name="Furuya K."/>
            <person name="Guo Y."/>
            <person name="Pidoux A."/>
            <person name="Chen H.M."/>
            <person name="Robbertse B."/>
            <person name="Goldberg J.M."/>
            <person name="Aoki K."/>
            <person name="Bayne E.H."/>
            <person name="Berlin A.M."/>
            <person name="Desjardins C.A."/>
            <person name="Dobbs E."/>
            <person name="Dukaj L."/>
            <person name="Fan L."/>
            <person name="FitzGerald M.G."/>
            <person name="French C."/>
            <person name="Gujja S."/>
            <person name="Hansen K."/>
            <person name="Keifenheim D."/>
            <person name="Levin J.Z."/>
            <person name="Mosher R.A."/>
            <person name="Mueller C.A."/>
            <person name="Pfiffner J."/>
            <person name="Priest M."/>
            <person name="Russ C."/>
            <person name="Smialowska A."/>
            <person name="Swoboda P."/>
            <person name="Sykes S.M."/>
            <person name="Vaughn M."/>
            <person name="Vengrova S."/>
            <person name="Yoder R."/>
            <person name="Zeng Q."/>
            <person name="Allshire R."/>
            <person name="Baulcombe D."/>
            <person name="Birren B.W."/>
            <person name="Brown W."/>
            <person name="Ekwall K."/>
            <person name="Kellis M."/>
            <person name="Leatherwood J."/>
            <person name="Levin H."/>
            <person name="Margalit H."/>
            <person name="Martienssen R."/>
            <person name="Nieduszynski C.A."/>
            <person name="Spatafora J.W."/>
            <person name="Friedman N."/>
            <person name="Dalgaard J.Z."/>
            <person name="Baumann P."/>
            <person name="Niki H."/>
            <person name="Regev A."/>
            <person name="Nusbaum C."/>
        </authorList>
    </citation>
    <scope>NUCLEOTIDE SEQUENCE [LARGE SCALE GENOMIC DNA]</scope>
    <source>
        <strain evidence="14">yFS275 / FY16936</strain>
    </source>
</reference>
<feature type="transmembrane region" description="Helical" evidence="10">
    <location>
        <begin position="248"/>
        <end position="275"/>
    </location>
</feature>